<evidence type="ECO:0000313" key="2">
    <source>
        <dbReference type="Proteomes" id="UP001433508"/>
    </source>
</evidence>
<organism evidence="1 2">
    <name type="scientific">Lipomyces kononenkoae</name>
    <name type="common">Yeast</name>
    <dbReference type="NCBI Taxonomy" id="34357"/>
    <lineage>
        <taxon>Eukaryota</taxon>
        <taxon>Fungi</taxon>
        <taxon>Dikarya</taxon>
        <taxon>Ascomycota</taxon>
        <taxon>Saccharomycotina</taxon>
        <taxon>Lipomycetes</taxon>
        <taxon>Lipomycetales</taxon>
        <taxon>Lipomycetaceae</taxon>
        <taxon>Lipomyces</taxon>
    </lineage>
</organism>
<reference evidence="2" key="1">
    <citation type="journal article" date="2024" name="Front. Bioeng. Biotechnol.">
        <title>Genome-scale model development and genomic sequencing of the oleaginous clade Lipomyces.</title>
        <authorList>
            <person name="Czajka J.J."/>
            <person name="Han Y."/>
            <person name="Kim J."/>
            <person name="Mondo S.J."/>
            <person name="Hofstad B.A."/>
            <person name="Robles A."/>
            <person name="Haridas S."/>
            <person name="Riley R."/>
            <person name="LaButti K."/>
            <person name="Pangilinan J."/>
            <person name="Andreopoulos W."/>
            <person name="Lipzen A."/>
            <person name="Yan J."/>
            <person name="Wang M."/>
            <person name="Ng V."/>
            <person name="Grigoriev I.V."/>
            <person name="Spatafora J.W."/>
            <person name="Magnuson J.K."/>
            <person name="Baker S.E."/>
            <person name="Pomraning K.R."/>
        </authorList>
    </citation>
    <scope>NUCLEOTIDE SEQUENCE [LARGE SCALE GENOMIC DNA]</scope>
    <source>
        <strain evidence="2">CBS 7786</strain>
    </source>
</reference>
<evidence type="ECO:0000313" key="1">
    <source>
        <dbReference type="EMBL" id="KAK9234605.1"/>
    </source>
</evidence>
<comment type="caution">
    <text evidence="1">The sequence shown here is derived from an EMBL/GenBank/DDBJ whole genome shotgun (WGS) entry which is preliminary data.</text>
</comment>
<keyword evidence="2" id="KW-1185">Reference proteome</keyword>
<proteinExistence type="predicted"/>
<name>A0ACC3STG9_LIPKO</name>
<protein>
    <submittedName>
        <fullName evidence="1">Uncharacterized protein</fullName>
    </submittedName>
</protein>
<sequence length="308" mass="34092">MSQTVFVFGITGTQGGAVARRLLLQQYGVQAIVRDPNSTAARSIASLGAKLFSGNYDDEESLKDGINGCSGIFLNLSPDFTDQDHELRLAKTILAIAKAAGVKHVVYTSAMAANEPQRLNYWDPNGPTARILLPKQSIEREVRNAGFEKWTILRPGFFLANILQPKVGMMYPGLVETNRFTTAFTTDTKLPAVDPEDIAKFAVAAFLEPDRFNTKEIAIASELIGIDKMFEFLSSASGRDIKVVYLSEEEIDAQKAMNPRITYQLAMRDIAQFADMDEVKSWGIPLGTLASFLEREKEIVEKTYPKLP</sequence>
<gene>
    <name evidence="1" type="ORF">V1525DRAFT_366566</name>
</gene>
<dbReference type="EMBL" id="MU971461">
    <property type="protein sequence ID" value="KAK9234605.1"/>
    <property type="molecule type" value="Genomic_DNA"/>
</dbReference>
<dbReference type="Proteomes" id="UP001433508">
    <property type="component" value="Unassembled WGS sequence"/>
</dbReference>
<accession>A0ACC3STG9</accession>